<dbReference type="Gene3D" id="3.30.890.10">
    <property type="entry name" value="Methyl-cpg-binding Protein 2, Chain A"/>
    <property type="match status" value="1"/>
</dbReference>
<evidence type="ECO:0000259" key="7">
    <source>
        <dbReference type="PROSITE" id="PS50982"/>
    </source>
</evidence>
<evidence type="ECO:0000256" key="4">
    <source>
        <dbReference type="ARBA" id="ARBA00023163"/>
    </source>
</evidence>
<evidence type="ECO:0000256" key="1">
    <source>
        <dbReference type="ARBA" id="ARBA00004123"/>
    </source>
</evidence>
<dbReference type="AlphaFoldDB" id="A0AAD7M4Y8"/>
<sequence length="605" mass="66679">MNYYISPSCGLRFNSRAEVSRYLSKQANKGSYKRKSNNVLVEEGIAEGLPTGWIKNVRVTKKGGTVRRDTFYTDPISGYVFRSMKDTLRYLETGELGRLTLKPKEKLDSSDVELDDDKFSSPGAAKKPKFTVSRARRQIFLGQSSNMDETVNDKLILESTCAREFGVGTELSGSLLPKVEELEQIEGKADYTKSEMVSVTAVGASLDEKLPESAPRSHESEKAQHRQCKFKPKKETNLPCRASRRLAGLEVDLVPELKTSNRACRASVKQSGEGVPVTDNDSSHDRLSHRASRQLDVLGGKSETKSTFDSSQSSVGSTRSSMGKNSCTNLASPVKLAGKLIEETKSDKDQVCISVSPLENQDNLLEHVRNVANEEKSDEKPYYSLDLPLGELLTDPCIAFAIQTLTGMSFETSKNSLVSSESSDSKHSGNLADAKEHGKKIKGKNKVDEKQGCNAFLPPESCLCITQENAGKVEIDEKTHENSGSSLKLPFGALWMDPCIEFAIKTLTDAIPVDYDPNIQNCFQQQLSSLETQGNSELTLSSVGLDNFSQSEFPCHQYCAVEKPVFQYQPFVEQALPHSRNVSLHSSGGSRLPQTGEHLNNECQR</sequence>
<gene>
    <name evidence="8" type="ORF">O6P43_008239</name>
</gene>
<dbReference type="GO" id="GO:0003677">
    <property type="term" value="F:DNA binding"/>
    <property type="evidence" value="ECO:0007669"/>
    <property type="project" value="UniProtKB-KW"/>
</dbReference>
<dbReference type="Proteomes" id="UP001163823">
    <property type="component" value="Chromosome 4"/>
</dbReference>
<dbReference type="InterPro" id="IPR038945">
    <property type="entry name" value="MBD13-like"/>
</dbReference>
<dbReference type="EMBL" id="JARAOO010000004">
    <property type="protein sequence ID" value="KAJ7969983.1"/>
    <property type="molecule type" value="Genomic_DNA"/>
</dbReference>
<dbReference type="PANTHER" id="PTHR34067:SF24">
    <property type="entry name" value="METHYL-CPG-BINDING DOMAIN-CONTAINING PROTEIN 13"/>
    <property type="match status" value="1"/>
</dbReference>
<evidence type="ECO:0000256" key="3">
    <source>
        <dbReference type="ARBA" id="ARBA00023125"/>
    </source>
</evidence>
<evidence type="ECO:0000256" key="5">
    <source>
        <dbReference type="ARBA" id="ARBA00023242"/>
    </source>
</evidence>
<keyword evidence="3" id="KW-0238">DNA-binding</keyword>
<keyword evidence="4" id="KW-0804">Transcription</keyword>
<keyword evidence="9" id="KW-1185">Reference proteome</keyword>
<evidence type="ECO:0000313" key="9">
    <source>
        <dbReference type="Proteomes" id="UP001163823"/>
    </source>
</evidence>
<keyword evidence="2" id="KW-0805">Transcription regulation</keyword>
<dbReference type="InterPro" id="IPR016177">
    <property type="entry name" value="DNA-bd_dom_sf"/>
</dbReference>
<comment type="subcellular location">
    <subcellularLocation>
        <location evidence="1">Nucleus</location>
    </subcellularLocation>
</comment>
<feature type="compositionally biased region" description="Basic and acidic residues" evidence="6">
    <location>
        <begin position="208"/>
        <end position="224"/>
    </location>
</feature>
<feature type="region of interest" description="Disordered" evidence="6">
    <location>
        <begin position="208"/>
        <end position="230"/>
    </location>
</feature>
<evidence type="ECO:0000256" key="2">
    <source>
        <dbReference type="ARBA" id="ARBA00023015"/>
    </source>
</evidence>
<dbReference type="PROSITE" id="PS50982">
    <property type="entry name" value="MBD"/>
    <property type="match status" value="1"/>
</dbReference>
<dbReference type="SUPFAM" id="SSF54171">
    <property type="entry name" value="DNA-binding domain"/>
    <property type="match status" value="2"/>
</dbReference>
<reference evidence="8" key="1">
    <citation type="journal article" date="2023" name="Science">
        <title>Elucidation of the pathway for biosynthesis of saponin adjuvants from the soapbark tree.</title>
        <authorList>
            <person name="Reed J."/>
            <person name="Orme A."/>
            <person name="El-Demerdash A."/>
            <person name="Owen C."/>
            <person name="Martin L.B.B."/>
            <person name="Misra R.C."/>
            <person name="Kikuchi S."/>
            <person name="Rejzek M."/>
            <person name="Martin A.C."/>
            <person name="Harkess A."/>
            <person name="Leebens-Mack J."/>
            <person name="Louveau T."/>
            <person name="Stephenson M.J."/>
            <person name="Osbourn A."/>
        </authorList>
    </citation>
    <scope>NUCLEOTIDE SEQUENCE</scope>
    <source>
        <strain evidence="8">S10</strain>
    </source>
</reference>
<organism evidence="8 9">
    <name type="scientific">Quillaja saponaria</name>
    <name type="common">Soap bark tree</name>
    <dbReference type="NCBI Taxonomy" id="32244"/>
    <lineage>
        <taxon>Eukaryota</taxon>
        <taxon>Viridiplantae</taxon>
        <taxon>Streptophyta</taxon>
        <taxon>Embryophyta</taxon>
        <taxon>Tracheophyta</taxon>
        <taxon>Spermatophyta</taxon>
        <taxon>Magnoliopsida</taxon>
        <taxon>eudicotyledons</taxon>
        <taxon>Gunneridae</taxon>
        <taxon>Pentapetalae</taxon>
        <taxon>rosids</taxon>
        <taxon>fabids</taxon>
        <taxon>Fabales</taxon>
        <taxon>Quillajaceae</taxon>
        <taxon>Quillaja</taxon>
    </lineage>
</organism>
<dbReference type="InterPro" id="IPR001739">
    <property type="entry name" value="Methyl_CpG_DNA-bd"/>
</dbReference>
<dbReference type="PANTHER" id="PTHR34067">
    <property type="entry name" value="OS04G0193200 PROTEIN"/>
    <property type="match status" value="1"/>
</dbReference>
<feature type="region of interest" description="Disordered" evidence="6">
    <location>
        <begin position="418"/>
        <end position="444"/>
    </location>
</feature>
<feature type="region of interest" description="Disordered" evidence="6">
    <location>
        <begin position="582"/>
        <end position="605"/>
    </location>
</feature>
<name>A0AAD7M4Y8_QUISA</name>
<proteinExistence type="predicted"/>
<evidence type="ECO:0000256" key="6">
    <source>
        <dbReference type="SAM" id="MobiDB-lite"/>
    </source>
</evidence>
<accession>A0AAD7M4Y8</accession>
<dbReference type="KEGG" id="qsa:O6P43_008239"/>
<dbReference type="Pfam" id="PF01429">
    <property type="entry name" value="MBD"/>
    <property type="match status" value="1"/>
</dbReference>
<dbReference type="GO" id="GO:0005634">
    <property type="term" value="C:nucleus"/>
    <property type="evidence" value="ECO:0007669"/>
    <property type="project" value="UniProtKB-SubCell"/>
</dbReference>
<evidence type="ECO:0000313" key="8">
    <source>
        <dbReference type="EMBL" id="KAJ7969983.1"/>
    </source>
</evidence>
<feature type="compositionally biased region" description="Low complexity" evidence="6">
    <location>
        <begin position="310"/>
        <end position="321"/>
    </location>
</feature>
<comment type="caution">
    <text evidence="8">The sequence shown here is derived from an EMBL/GenBank/DDBJ whole genome shotgun (WGS) entry which is preliminary data.</text>
</comment>
<feature type="region of interest" description="Disordered" evidence="6">
    <location>
        <begin position="263"/>
        <end position="326"/>
    </location>
</feature>
<keyword evidence="5" id="KW-0539">Nucleus</keyword>
<feature type="domain" description="MBD" evidence="7">
    <location>
        <begin position="39"/>
        <end position="112"/>
    </location>
</feature>
<protein>
    <submittedName>
        <fullName evidence="8">Methyl-CpG-binding domain-containing protein 13</fullName>
    </submittedName>
</protein>